<organism evidence="3 4">
    <name type="scientific">Mycobacterium branderi</name>
    <dbReference type="NCBI Taxonomy" id="43348"/>
    <lineage>
        <taxon>Bacteria</taxon>
        <taxon>Bacillati</taxon>
        <taxon>Actinomycetota</taxon>
        <taxon>Actinomycetes</taxon>
        <taxon>Mycobacteriales</taxon>
        <taxon>Mycobacteriaceae</taxon>
        <taxon>Mycobacterium</taxon>
    </lineage>
</organism>
<dbReference type="EMBL" id="AP022606">
    <property type="protein sequence ID" value="BBZ11409.1"/>
    <property type="molecule type" value="Genomic_DNA"/>
</dbReference>
<accession>A0ABM7KK41</accession>
<gene>
    <name evidence="3" type="ORF">MBRA_16040</name>
</gene>
<evidence type="ECO:0000313" key="3">
    <source>
        <dbReference type="EMBL" id="BBZ11409.1"/>
    </source>
</evidence>
<proteinExistence type="predicted"/>
<keyword evidence="2" id="KW-0472">Membrane</keyword>
<evidence type="ECO:0008006" key="5">
    <source>
        <dbReference type="Google" id="ProtNLM"/>
    </source>
</evidence>
<protein>
    <recommendedName>
        <fullName evidence="5">Secreted protein</fullName>
    </recommendedName>
</protein>
<evidence type="ECO:0000256" key="1">
    <source>
        <dbReference type="SAM" id="MobiDB-lite"/>
    </source>
</evidence>
<feature type="transmembrane region" description="Helical" evidence="2">
    <location>
        <begin position="57"/>
        <end position="77"/>
    </location>
</feature>
<keyword evidence="2" id="KW-0812">Transmembrane</keyword>
<feature type="region of interest" description="Disordered" evidence="1">
    <location>
        <begin position="816"/>
        <end position="844"/>
    </location>
</feature>
<dbReference type="InterPro" id="IPR046112">
    <property type="entry name" value="DUF6049"/>
</dbReference>
<sequence length="844" mass="88121">MTGLRLFQAATRCARLRRTCDRHGLFQAATRPPRRSAAGGAPSARLRRTCDRHGRAALLRLAAVAGILAGLAAVPTFPAAAPRAVAGEPGTTPFVQVRVDQVTPDVVTTTSEPVVTVTGIVTNVGDRPVRDVMVRLERAAAVSSSAGLRTNLDGGTDQYEPVGDFLTVASELQRGQNAGFTLSAPVRSLTQPSLAIDKPGVYPLLVNVNGTPDYGEPARLDNARFLLPVMGVPADPADKSSDALSSVVAPDTSKPVQVTMLWPLADRPRLAPGVPGGTIPVRLIDDELATSLASGGRLDILLSAAEFATSRDVDPDGAVGRSLCLAVDPDLLVTVNAMTRGYVVSDTPDSSGPGTPVHPGTGQAAAVSWLDRLRALAHRMCVAPTPYAQADLDAVQRVGDAGLGDAAGIATAGDIVDQILGVASIRGATLIADGLLTRRSVDLLGASPGTVAVAAAEFSGQDSATGEPATADIAPRRLSPQVVAAPFDPTVGAALAAAGTDPVAPTYLDASLAVRLRHDSATARRQDALGSMLWRSLRPDVAQRAEILVPPPTWTLQSDDAGAILTTLAAAVRSGLAVPRPLPALIADTSAVNAAPRPVSNDIAPRGRFDDVVIAQIAGELGRLGGLTSALTTDVRTGLTGAGYTAPLREDMLRAVSQSERPDTRNGLAHRRVQIVGATIDDLYGSVTIVNPGGSYTLATEHSPLPLALHNGLAVPIRVRLHVDTPPGMTVTDLGEIELPPGYLPLRVPIEVNFTQRVAIDVSLRTPDGVPLGEPVRLSVHSNAYGKVLFAITLSAAAVLVTLAGRRLWHRFRGQPDRADLDRPDPREMERPPVVDRVEEEHPV</sequence>
<name>A0ABM7KK41_9MYCO</name>
<dbReference type="Pfam" id="PF19516">
    <property type="entry name" value="DUF6049"/>
    <property type="match status" value="1"/>
</dbReference>
<reference evidence="3 4" key="1">
    <citation type="journal article" date="2019" name="Emerg. Microbes Infect.">
        <title>Comprehensive subspecies identification of 175 nontuberculous mycobacteria species based on 7547 genomic profiles.</title>
        <authorList>
            <person name="Matsumoto Y."/>
            <person name="Kinjo T."/>
            <person name="Motooka D."/>
            <person name="Nabeya D."/>
            <person name="Jung N."/>
            <person name="Uechi K."/>
            <person name="Horii T."/>
            <person name="Iida T."/>
            <person name="Fujita J."/>
            <person name="Nakamura S."/>
        </authorList>
    </citation>
    <scope>NUCLEOTIDE SEQUENCE [LARGE SCALE GENOMIC DNA]</scope>
    <source>
        <strain evidence="3 4">JCM 12687</strain>
    </source>
</reference>
<keyword evidence="2" id="KW-1133">Transmembrane helix</keyword>
<dbReference type="Proteomes" id="UP000467379">
    <property type="component" value="Chromosome"/>
</dbReference>
<evidence type="ECO:0000313" key="4">
    <source>
        <dbReference type="Proteomes" id="UP000467379"/>
    </source>
</evidence>
<evidence type="ECO:0000256" key="2">
    <source>
        <dbReference type="SAM" id="Phobius"/>
    </source>
</evidence>
<keyword evidence="4" id="KW-1185">Reference proteome</keyword>